<dbReference type="InterPro" id="IPR041662">
    <property type="entry name" value="SusD-like_2"/>
</dbReference>
<dbReference type="PROSITE" id="PS51257">
    <property type="entry name" value="PROKAR_LIPOPROTEIN"/>
    <property type="match status" value="1"/>
</dbReference>
<name>A0A1H1ZHR2_MUCMA</name>
<dbReference type="Proteomes" id="UP000199679">
    <property type="component" value="Chromosome I"/>
</dbReference>
<evidence type="ECO:0000313" key="1">
    <source>
        <dbReference type="EMBL" id="SDT33097.1"/>
    </source>
</evidence>
<dbReference type="InterPro" id="IPR011990">
    <property type="entry name" value="TPR-like_helical_dom_sf"/>
</dbReference>
<evidence type="ECO:0000313" key="2">
    <source>
        <dbReference type="Proteomes" id="UP000199679"/>
    </source>
</evidence>
<sequence length="613" mass="67164">MKKLNKYIIGLLTLSVLAQSCKKDFIGVNTNPNKLDNVLPQFLFSGATVDLDDASRSQVIARYSFMNFMQYIVPDGTNANLSAKYCDPTLATGPDAGVNYYSDYYTGIGKSMNLIISNIDAMPAAQASTYAQLRAICVILNTYHAWRTVDIFGAMPYNQAFNPTGFPLPEYDYDYTLYKAFDSQLKQAATVLQSPPAGQVALGNQDFFYGGDIPSWLAFVNTLRIKIALRYEKRDPANLTSVLADIQSNFKGNVISSNAQSFGVNHSQTYNDDTDDMDAILDNYDAGYAFVEFLKSTNDPRLALMVRQNDMGTNSVAYNTVLAGGDATAQAFLAQPANKVRYYGKHAFPASQDASYGLTGSGRYVPFNVGTATTQLDYISVIQGRYYVKNGGFTNNASVSQVIAMEHTDETFPDPSTIKMRSLWLTYGETCFMMAEIAQTSGGSALGQTATQWYNAGVQASFAQYAAAGAMVGVPNASSITIGDYLSRYPYDGTLQRIYSQEWVHFLVQPEDAYAMWKRTGYPQFVNYRAGQPTTPGNIGDGSGTAYLENLWNGTENLVIPRRMGFNLSGGTVAGSTINSANFFNAITTMQSKDASYGASGLDTKGRIWWDQQ</sequence>
<keyword evidence="2" id="KW-1185">Reference proteome</keyword>
<dbReference type="EMBL" id="LT629740">
    <property type="protein sequence ID" value="SDT33097.1"/>
    <property type="molecule type" value="Genomic_DNA"/>
</dbReference>
<reference evidence="1 2" key="1">
    <citation type="submission" date="2016-10" db="EMBL/GenBank/DDBJ databases">
        <authorList>
            <person name="de Groot N.N."/>
        </authorList>
    </citation>
    <scope>NUCLEOTIDE SEQUENCE [LARGE SCALE GENOMIC DNA]</scope>
    <source>
        <strain evidence="1 2">MP1X4</strain>
    </source>
</reference>
<dbReference type="OrthoDB" id="9766256at2"/>
<dbReference type="RefSeq" id="WP_091374709.1">
    <property type="nucleotide sequence ID" value="NZ_LT629740.1"/>
</dbReference>
<dbReference type="AlphaFoldDB" id="A0A1H1ZHR2"/>
<dbReference type="Gene3D" id="1.25.40.390">
    <property type="match status" value="2"/>
</dbReference>
<dbReference type="SUPFAM" id="SSF48452">
    <property type="entry name" value="TPR-like"/>
    <property type="match status" value="1"/>
</dbReference>
<organism evidence="1 2">
    <name type="scientific">Mucilaginibacter mallensis</name>
    <dbReference type="NCBI Taxonomy" id="652787"/>
    <lineage>
        <taxon>Bacteria</taxon>
        <taxon>Pseudomonadati</taxon>
        <taxon>Bacteroidota</taxon>
        <taxon>Sphingobacteriia</taxon>
        <taxon>Sphingobacteriales</taxon>
        <taxon>Sphingobacteriaceae</taxon>
        <taxon>Mucilaginibacter</taxon>
    </lineage>
</organism>
<accession>A0A1H1ZHR2</accession>
<dbReference type="Pfam" id="PF12771">
    <property type="entry name" value="SusD-like_2"/>
    <property type="match status" value="2"/>
</dbReference>
<gene>
    <name evidence="1" type="ORF">SAMN05216490_3112</name>
</gene>
<proteinExistence type="predicted"/>
<protein>
    <submittedName>
        <fullName evidence="1">Starch-binding associating with outer membrane</fullName>
    </submittedName>
</protein>
<dbReference type="STRING" id="652787.SAMN05216490_3112"/>